<dbReference type="AlphaFoldDB" id="A0A1H4C3D1"/>
<gene>
    <name evidence="1" type="ORF">SAMN05216462_1752</name>
</gene>
<dbReference type="Proteomes" id="UP000182257">
    <property type="component" value="Unassembled WGS sequence"/>
</dbReference>
<dbReference type="Pfam" id="PF10899">
    <property type="entry name" value="AbiGi"/>
    <property type="match status" value="1"/>
</dbReference>
<protein>
    <submittedName>
        <fullName evidence="1">Putative abortive phage resistance protein AbiGi, antitoxin</fullName>
    </submittedName>
</protein>
<name>A0A1H4C3D1_XYLRU</name>
<dbReference type="EMBL" id="FNRF01000003">
    <property type="protein sequence ID" value="SEA54955.1"/>
    <property type="molecule type" value="Genomic_DNA"/>
</dbReference>
<sequence length="273" mass="32007">MGLSSNILWHQTDKKGLMSILKEKRLRYGYSRESIFVKAKKDELAIPMVSVCDLPFSEMDSFLGKYGNYAIGLSLDWGKRNGLNPVWYCLGKSDVLTQIAKRLEKAESLEERKTIFDILSYVKFVEGVLPKKNYRNYRFYDEREYRKCPTMDELYKGNFKPILTESEYGKYKEEHSNSSSMDLGVPFEWVDIKFIVVYNEQNIDEVKEELQKRGCDNSQISIFTENQVRQDFIGIKHDELYVQESDNPIMDLITGRKSIVELMIQEMKNNKVE</sequence>
<dbReference type="OrthoDB" id="680500at2"/>
<organism evidence="1 2">
    <name type="scientific">Xylanibacter ruminicola</name>
    <name type="common">Prevotella ruminicola</name>
    <dbReference type="NCBI Taxonomy" id="839"/>
    <lineage>
        <taxon>Bacteria</taxon>
        <taxon>Pseudomonadati</taxon>
        <taxon>Bacteroidota</taxon>
        <taxon>Bacteroidia</taxon>
        <taxon>Bacteroidales</taxon>
        <taxon>Prevotellaceae</taxon>
        <taxon>Xylanibacter</taxon>
    </lineage>
</organism>
<proteinExistence type="predicted"/>
<evidence type="ECO:0000313" key="2">
    <source>
        <dbReference type="Proteomes" id="UP000182257"/>
    </source>
</evidence>
<dbReference type="InterPro" id="IPR021223">
    <property type="entry name" value="AbiGi"/>
</dbReference>
<evidence type="ECO:0000313" key="1">
    <source>
        <dbReference type="EMBL" id="SEA54955.1"/>
    </source>
</evidence>
<reference evidence="1 2" key="1">
    <citation type="submission" date="2016-10" db="EMBL/GenBank/DDBJ databases">
        <authorList>
            <person name="de Groot N.N."/>
        </authorList>
    </citation>
    <scope>NUCLEOTIDE SEQUENCE [LARGE SCALE GENOMIC DNA]</scope>
    <source>
        <strain evidence="1 2">D31d</strain>
    </source>
</reference>
<accession>A0A1H4C3D1</accession>
<dbReference type="RefSeq" id="WP_074761116.1">
    <property type="nucleotide sequence ID" value="NZ_FNRF01000003.1"/>
</dbReference>